<proteinExistence type="predicted"/>
<reference evidence="1" key="1">
    <citation type="submission" date="2020-07" db="EMBL/GenBank/DDBJ databases">
        <title>Genome sequence and genetic diversity analysis of an under-domesticated orphan crop, white fonio (Digitaria exilis).</title>
        <authorList>
            <person name="Bennetzen J.L."/>
            <person name="Chen S."/>
            <person name="Ma X."/>
            <person name="Wang X."/>
            <person name="Yssel A.E.J."/>
            <person name="Chaluvadi S.R."/>
            <person name="Johnson M."/>
            <person name="Gangashetty P."/>
            <person name="Hamidou F."/>
            <person name="Sanogo M.D."/>
            <person name="Zwaenepoel A."/>
            <person name="Wallace J."/>
            <person name="Van De Peer Y."/>
            <person name="Van Deynze A."/>
        </authorList>
    </citation>
    <scope>NUCLEOTIDE SEQUENCE</scope>
    <source>
        <tissue evidence="1">Leaves</tissue>
    </source>
</reference>
<evidence type="ECO:0000313" key="2">
    <source>
        <dbReference type="Proteomes" id="UP000636709"/>
    </source>
</evidence>
<dbReference type="InterPro" id="IPR012340">
    <property type="entry name" value="NA-bd_OB-fold"/>
</dbReference>
<gene>
    <name evidence="1" type="ORF">HU200_048983</name>
</gene>
<dbReference type="Proteomes" id="UP000636709">
    <property type="component" value="Unassembled WGS sequence"/>
</dbReference>
<dbReference type="Gene3D" id="2.40.50.140">
    <property type="entry name" value="Nucleic acid-binding proteins"/>
    <property type="match status" value="1"/>
</dbReference>
<evidence type="ECO:0000313" key="1">
    <source>
        <dbReference type="EMBL" id="KAF8673419.1"/>
    </source>
</evidence>
<name>A0A835EAJ7_9POAL</name>
<dbReference type="AlphaFoldDB" id="A0A835EAJ7"/>
<sequence>MMHRVINKTHIEKLIEEGNVYSIANVRVTSEAQKYRPVQNDNILNFLPTITLTKIKDTEEIPNSKFYTISQIL</sequence>
<keyword evidence="2" id="KW-1185">Reference proteome</keyword>
<dbReference type="OrthoDB" id="671853at2759"/>
<accession>A0A835EAJ7</accession>
<comment type="caution">
    <text evidence="1">The sequence shown here is derived from an EMBL/GenBank/DDBJ whole genome shotgun (WGS) entry which is preliminary data.</text>
</comment>
<organism evidence="1 2">
    <name type="scientific">Digitaria exilis</name>
    <dbReference type="NCBI Taxonomy" id="1010633"/>
    <lineage>
        <taxon>Eukaryota</taxon>
        <taxon>Viridiplantae</taxon>
        <taxon>Streptophyta</taxon>
        <taxon>Embryophyta</taxon>
        <taxon>Tracheophyta</taxon>
        <taxon>Spermatophyta</taxon>
        <taxon>Magnoliopsida</taxon>
        <taxon>Liliopsida</taxon>
        <taxon>Poales</taxon>
        <taxon>Poaceae</taxon>
        <taxon>PACMAD clade</taxon>
        <taxon>Panicoideae</taxon>
        <taxon>Panicodae</taxon>
        <taxon>Paniceae</taxon>
        <taxon>Anthephorinae</taxon>
        <taxon>Digitaria</taxon>
    </lineage>
</organism>
<dbReference type="EMBL" id="JACEFO010002208">
    <property type="protein sequence ID" value="KAF8673419.1"/>
    <property type="molecule type" value="Genomic_DNA"/>
</dbReference>
<protein>
    <submittedName>
        <fullName evidence="1">Uncharacterized protein</fullName>
    </submittedName>
</protein>